<dbReference type="SUPFAM" id="SSF55347">
    <property type="entry name" value="Glyceraldehyde-3-phosphate dehydrogenase-like, C-terminal domain"/>
    <property type="match status" value="1"/>
</dbReference>
<feature type="domain" description="Gfo/Idh/MocA-like oxidoreductase bacterial type C-terminal" evidence="2">
    <location>
        <begin position="236"/>
        <end position="295"/>
    </location>
</feature>
<keyword evidence="4" id="KW-1185">Reference proteome</keyword>
<dbReference type="RefSeq" id="WP_090631052.1">
    <property type="nucleotide sequence ID" value="NZ_FOQO01000013.1"/>
</dbReference>
<organism evidence="3 4">
    <name type="scientific">Parapedobacter indicus</name>
    <dbReference type="NCBI Taxonomy" id="1477437"/>
    <lineage>
        <taxon>Bacteria</taxon>
        <taxon>Pseudomonadati</taxon>
        <taxon>Bacteroidota</taxon>
        <taxon>Sphingobacteriia</taxon>
        <taxon>Sphingobacteriales</taxon>
        <taxon>Sphingobacteriaceae</taxon>
        <taxon>Parapedobacter</taxon>
    </lineage>
</organism>
<feature type="domain" description="Gfo/Idh/MocA-like oxidoreductase N-terminal" evidence="1">
    <location>
        <begin position="42"/>
        <end position="182"/>
    </location>
</feature>
<protein>
    <submittedName>
        <fullName evidence="3">Predicted dehydrogenase</fullName>
    </submittedName>
</protein>
<name>A0A1I3TSD5_9SPHI</name>
<dbReference type="InterPro" id="IPR000683">
    <property type="entry name" value="Gfo/Idh/MocA-like_OxRdtase_N"/>
</dbReference>
<dbReference type="Pfam" id="PF19051">
    <property type="entry name" value="GFO_IDH_MocA_C2"/>
    <property type="match status" value="1"/>
</dbReference>
<gene>
    <name evidence="3" type="ORF">SAMN05444682_11322</name>
</gene>
<dbReference type="STRING" id="1477437.SAMN05444682_11322"/>
<dbReference type="AlphaFoldDB" id="A0A1I3TSD5"/>
<evidence type="ECO:0000259" key="2">
    <source>
        <dbReference type="Pfam" id="PF19051"/>
    </source>
</evidence>
<reference evidence="3 4" key="1">
    <citation type="submission" date="2016-10" db="EMBL/GenBank/DDBJ databases">
        <authorList>
            <person name="de Groot N.N."/>
        </authorList>
    </citation>
    <scope>NUCLEOTIDE SEQUENCE [LARGE SCALE GENOMIC DNA]</scope>
    <source>
        <strain evidence="3 4">RK1</strain>
    </source>
</reference>
<dbReference type="PANTHER" id="PTHR43818:SF10">
    <property type="entry name" value="NADH-DEPENDENT DEHYDROGENASE-RELATED"/>
    <property type="match status" value="1"/>
</dbReference>
<accession>A0A1I3TSD5</accession>
<dbReference type="OrthoDB" id="726883at2"/>
<sequence>MNQKEISRKEFVKGMAVAAAGFMIVPRHVLGGKGFLAPSDKITVGIIGAGGKGRQNAAELLKLTDVQITAIADPAKYWDLKDFYYKSKAGREPVKEMIESHYKSTNANYRINEYIDFREMLEKESSLDAILCSTPDNTHAYVSIKALRAGKHVYCEKPLTHNIWEARKVREVARESGLATQMGNVLHSGDGIRQTVEYLRDGAIGKVEEAHTWVPASRWNPGLKGLPSGPAIDEQAIGWDLWLGPTPYMPCHKEYTPVAWRDFWALGCGALGDFGCHDLDASVWAFDLDAPESIEIFPAGYSDADIAPYGEMGYYHFAKKDNQPEFKQAWYSGGLKPARPELLPADVELPSRGSLFIGKKGIIVTGAGGSNPQIFPEKRSERYNPPTPSIPRSNGHYRDWIDAIKGGPAASANFEYGARLTEITLLGVLSLRLGGKKIEWDSENMQVKGLPEADQYLREPVRPGWEMA</sequence>
<dbReference type="EMBL" id="FOQO01000013">
    <property type="protein sequence ID" value="SFJ72556.1"/>
    <property type="molecule type" value="Genomic_DNA"/>
</dbReference>
<dbReference type="Proteomes" id="UP000198670">
    <property type="component" value="Unassembled WGS sequence"/>
</dbReference>
<evidence type="ECO:0000259" key="1">
    <source>
        <dbReference type="Pfam" id="PF01408"/>
    </source>
</evidence>
<dbReference type="InterPro" id="IPR050463">
    <property type="entry name" value="Gfo/Idh/MocA_oxidrdct_glycsds"/>
</dbReference>
<dbReference type="Pfam" id="PF01408">
    <property type="entry name" value="GFO_IDH_MocA"/>
    <property type="match status" value="1"/>
</dbReference>
<dbReference type="PANTHER" id="PTHR43818">
    <property type="entry name" value="BCDNA.GH03377"/>
    <property type="match status" value="1"/>
</dbReference>
<dbReference type="Gene3D" id="3.30.360.10">
    <property type="entry name" value="Dihydrodipicolinate Reductase, domain 2"/>
    <property type="match status" value="1"/>
</dbReference>
<dbReference type="Gene3D" id="3.40.50.720">
    <property type="entry name" value="NAD(P)-binding Rossmann-like Domain"/>
    <property type="match status" value="1"/>
</dbReference>
<evidence type="ECO:0000313" key="3">
    <source>
        <dbReference type="EMBL" id="SFJ72556.1"/>
    </source>
</evidence>
<dbReference type="InterPro" id="IPR043906">
    <property type="entry name" value="Gfo/Idh/MocA_OxRdtase_bact_C"/>
</dbReference>
<proteinExistence type="predicted"/>
<evidence type="ECO:0000313" key="4">
    <source>
        <dbReference type="Proteomes" id="UP000198670"/>
    </source>
</evidence>
<dbReference type="InterPro" id="IPR036291">
    <property type="entry name" value="NAD(P)-bd_dom_sf"/>
</dbReference>
<dbReference type="SUPFAM" id="SSF51735">
    <property type="entry name" value="NAD(P)-binding Rossmann-fold domains"/>
    <property type="match status" value="1"/>
</dbReference>
<dbReference type="GO" id="GO:0000166">
    <property type="term" value="F:nucleotide binding"/>
    <property type="evidence" value="ECO:0007669"/>
    <property type="project" value="InterPro"/>
</dbReference>